<organism evidence="1 2">
    <name type="scientific">Dorcoceras hygrometricum</name>
    <dbReference type="NCBI Taxonomy" id="472368"/>
    <lineage>
        <taxon>Eukaryota</taxon>
        <taxon>Viridiplantae</taxon>
        <taxon>Streptophyta</taxon>
        <taxon>Embryophyta</taxon>
        <taxon>Tracheophyta</taxon>
        <taxon>Spermatophyta</taxon>
        <taxon>Magnoliopsida</taxon>
        <taxon>eudicotyledons</taxon>
        <taxon>Gunneridae</taxon>
        <taxon>Pentapetalae</taxon>
        <taxon>asterids</taxon>
        <taxon>lamiids</taxon>
        <taxon>Lamiales</taxon>
        <taxon>Gesneriaceae</taxon>
        <taxon>Didymocarpoideae</taxon>
        <taxon>Trichosporeae</taxon>
        <taxon>Loxocarpinae</taxon>
        <taxon>Dorcoceras</taxon>
    </lineage>
</organism>
<reference evidence="1 2" key="1">
    <citation type="journal article" date="2015" name="Proc. Natl. Acad. Sci. U.S.A.">
        <title>The resurrection genome of Boea hygrometrica: A blueprint for survival of dehydration.</title>
        <authorList>
            <person name="Xiao L."/>
            <person name="Yang G."/>
            <person name="Zhang L."/>
            <person name="Yang X."/>
            <person name="Zhao S."/>
            <person name="Ji Z."/>
            <person name="Zhou Q."/>
            <person name="Hu M."/>
            <person name="Wang Y."/>
            <person name="Chen M."/>
            <person name="Xu Y."/>
            <person name="Jin H."/>
            <person name="Xiao X."/>
            <person name="Hu G."/>
            <person name="Bao F."/>
            <person name="Hu Y."/>
            <person name="Wan P."/>
            <person name="Li L."/>
            <person name="Deng X."/>
            <person name="Kuang T."/>
            <person name="Xiang C."/>
            <person name="Zhu J.K."/>
            <person name="Oliver M.J."/>
            <person name="He Y."/>
        </authorList>
    </citation>
    <scope>NUCLEOTIDE SEQUENCE [LARGE SCALE GENOMIC DNA]</scope>
    <source>
        <strain evidence="2">cv. XS01</strain>
    </source>
</reference>
<protein>
    <submittedName>
        <fullName evidence="1">Uncharacterized protein</fullName>
    </submittedName>
</protein>
<keyword evidence="2" id="KW-1185">Reference proteome</keyword>
<name>A0A2Z7CP68_9LAMI</name>
<evidence type="ECO:0000313" key="2">
    <source>
        <dbReference type="Proteomes" id="UP000250235"/>
    </source>
</evidence>
<proteinExistence type="predicted"/>
<accession>A0A2Z7CP68</accession>
<dbReference type="Proteomes" id="UP000250235">
    <property type="component" value="Unassembled WGS sequence"/>
</dbReference>
<sequence>MRILSTAERRRHTDRDILPKAQPDLHLAVHVSLYQRLEYDVMRIKVSFRIMDFTSSPDLSYTKSYTSILCLGLATEDTPDAPYYHLGTRGPSSELQTRPTLLRSGSFPMTRFEIGCFPVDSFPERECFPRTMPYLLESSPDTSFLI</sequence>
<evidence type="ECO:0000313" key="1">
    <source>
        <dbReference type="EMBL" id="KZV48578.1"/>
    </source>
</evidence>
<dbReference type="EMBL" id="KQ993845">
    <property type="protein sequence ID" value="KZV48578.1"/>
    <property type="molecule type" value="Genomic_DNA"/>
</dbReference>
<dbReference type="AlphaFoldDB" id="A0A2Z7CP68"/>
<gene>
    <name evidence="1" type="ORF">F511_21687</name>
</gene>